<dbReference type="RefSeq" id="WP_203907526.1">
    <property type="nucleotide sequence ID" value="NZ_BONY01000008.1"/>
</dbReference>
<dbReference type="InterPro" id="IPR051678">
    <property type="entry name" value="AGP_Transferase"/>
</dbReference>
<dbReference type="Gene3D" id="3.90.1200.10">
    <property type="match status" value="1"/>
</dbReference>
<accession>A0A8J3VEV4</accession>
<dbReference type="Pfam" id="PF01636">
    <property type="entry name" value="APH"/>
    <property type="match status" value="1"/>
</dbReference>
<dbReference type="AlphaFoldDB" id="A0A8J3VEV4"/>
<dbReference type="EMBL" id="BONY01000008">
    <property type="protein sequence ID" value="GIH03627.1"/>
    <property type="molecule type" value="Genomic_DNA"/>
</dbReference>
<dbReference type="PANTHER" id="PTHR21310">
    <property type="entry name" value="AMINOGLYCOSIDE PHOSPHOTRANSFERASE-RELATED-RELATED"/>
    <property type="match status" value="1"/>
</dbReference>
<evidence type="ECO:0000313" key="3">
    <source>
        <dbReference type="Proteomes" id="UP000612899"/>
    </source>
</evidence>
<dbReference type="InterPro" id="IPR011009">
    <property type="entry name" value="Kinase-like_dom_sf"/>
</dbReference>
<comment type="caution">
    <text evidence="2">The sequence shown here is derived from an EMBL/GenBank/DDBJ whole genome shotgun (WGS) entry which is preliminary data.</text>
</comment>
<dbReference type="InterPro" id="IPR002575">
    <property type="entry name" value="Aminoglycoside_PTrfase"/>
</dbReference>
<feature type="domain" description="Aminoglycoside phosphotransferase" evidence="1">
    <location>
        <begin position="41"/>
        <end position="240"/>
    </location>
</feature>
<sequence length="302" mass="32837">MGRADVYLQPHAPDPVLSDELIVRLTRRHVSNVDHVTGVDESGGEARAYLVDDTIVVKTQRPHRLRPRTSLAKEAYLLDALAEPLSGWIPRLLGYDRTDTDQGPVEYLCMTRIPGNASLDAAAQPDLLAELGALLRRLHATSVDISRLPTDNDAAALRNRFEHGFADIADGFSLVPLPLPLNMVISRSLAALPETLIQAPALLHSNPGPTHAFVDPGTGQLTGLIDFGDSYAGHPALDLHRWPDPADRILLRHAYLDGAVPAREFHQIWTVAMICTDLAVIARGASHTEAATADLALRLEDL</sequence>
<organism evidence="2 3">
    <name type="scientific">Rhizocola hellebori</name>
    <dbReference type="NCBI Taxonomy" id="1392758"/>
    <lineage>
        <taxon>Bacteria</taxon>
        <taxon>Bacillati</taxon>
        <taxon>Actinomycetota</taxon>
        <taxon>Actinomycetes</taxon>
        <taxon>Micromonosporales</taxon>
        <taxon>Micromonosporaceae</taxon>
        <taxon>Rhizocola</taxon>
    </lineage>
</organism>
<proteinExistence type="predicted"/>
<protein>
    <recommendedName>
        <fullName evidence="1">Aminoglycoside phosphotransferase domain-containing protein</fullName>
    </recommendedName>
</protein>
<gene>
    <name evidence="2" type="ORF">Rhe02_16940</name>
</gene>
<name>A0A8J3VEV4_9ACTN</name>
<keyword evidence="3" id="KW-1185">Reference proteome</keyword>
<dbReference type="Proteomes" id="UP000612899">
    <property type="component" value="Unassembled WGS sequence"/>
</dbReference>
<reference evidence="2" key="1">
    <citation type="submission" date="2021-01" db="EMBL/GenBank/DDBJ databases">
        <title>Whole genome shotgun sequence of Rhizocola hellebori NBRC 109834.</title>
        <authorList>
            <person name="Komaki H."/>
            <person name="Tamura T."/>
        </authorList>
    </citation>
    <scope>NUCLEOTIDE SEQUENCE</scope>
    <source>
        <strain evidence="2">NBRC 109834</strain>
    </source>
</reference>
<dbReference type="SUPFAM" id="SSF56112">
    <property type="entry name" value="Protein kinase-like (PK-like)"/>
    <property type="match status" value="1"/>
</dbReference>
<evidence type="ECO:0000313" key="2">
    <source>
        <dbReference type="EMBL" id="GIH03627.1"/>
    </source>
</evidence>
<dbReference type="PANTHER" id="PTHR21310:SF15">
    <property type="entry name" value="AMINOGLYCOSIDE PHOSPHOTRANSFERASE DOMAIN-CONTAINING PROTEIN"/>
    <property type="match status" value="1"/>
</dbReference>
<evidence type="ECO:0000259" key="1">
    <source>
        <dbReference type="Pfam" id="PF01636"/>
    </source>
</evidence>